<protein>
    <recommendedName>
        <fullName evidence="3">DUF8175 domain-containing protein</fullName>
    </recommendedName>
</protein>
<dbReference type="RefSeq" id="WP_190151968.1">
    <property type="nucleotide sequence ID" value="NZ_BMTL01000024.1"/>
</dbReference>
<feature type="compositionally biased region" description="Gly residues" evidence="1">
    <location>
        <begin position="69"/>
        <end position="81"/>
    </location>
</feature>
<evidence type="ECO:0000313" key="5">
    <source>
        <dbReference type="Proteomes" id="UP000606194"/>
    </source>
</evidence>
<reference evidence="4" key="1">
    <citation type="journal article" date="2014" name="Int. J. Syst. Evol. Microbiol.">
        <title>Complete genome sequence of Corynebacterium casei LMG S-19264T (=DSM 44701T), isolated from a smear-ripened cheese.</title>
        <authorList>
            <consortium name="US DOE Joint Genome Institute (JGI-PGF)"/>
            <person name="Walter F."/>
            <person name="Albersmeier A."/>
            <person name="Kalinowski J."/>
            <person name="Ruckert C."/>
        </authorList>
    </citation>
    <scope>NUCLEOTIDE SEQUENCE</scope>
    <source>
        <strain evidence="4">JCM 4386</strain>
    </source>
</reference>
<keyword evidence="2" id="KW-0812">Transmembrane</keyword>
<evidence type="ECO:0000256" key="2">
    <source>
        <dbReference type="SAM" id="Phobius"/>
    </source>
</evidence>
<proteinExistence type="predicted"/>
<keyword evidence="2" id="KW-1133">Transmembrane helix</keyword>
<feature type="compositionally biased region" description="Polar residues" evidence="1">
    <location>
        <begin position="86"/>
        <end position="102"/>
    </location>
</feature>
<dbReference type="EMBL" id="BMTL01000024">
    <property type="protein sequence ID" value="GGS08561.1"/>
    <property type="molecule type" value="Genomic_DNA"/>
</dbReference>
<name>A0A918FZP6_9ACTN</name>
<evidence type="ECO:0000259" key="3">
    <source>
        <dbReference type="Pfam" id="PF26526"/>
    </source>
</evidence>
<keyword evidence="2" id="KW-0472">Membrane</keyword>
<feature type="transmembrane region" description="Helical" evidence="2">
    <location>
        <begin position="48"/>
        <end position="65"/>
    </location>
</feature>
<evidence type="ECO:0000313" key="4">
    <source>
        <dbReference type="EMBL" id="GGS08561.1"/>
    </source>
</evidence>
<feature type="region of interest" description="Disordered" evidence="1">
    <location>
        <begin position="69"/>
        <end position="112"/>
    </location>
</feature>
<comment type="caution">
    <text evidence="4">The sequence shown here is derived from an EMBL/GenBank/DDBJ whole genome shotgun (WGS) entry which is preliminary data.</text>
</comment>
<feature type="compositionally biased region" description="Basic and acidic residues" evidence="1">
    <location>
        <begin position="1"/>
        <end position="19"/>
    </location>
</feature>
<accession>A0A918FZP6</accession>
<feature type="region of interest" description="Disordered" evidence="1">
    <location>
        <begin position="1"/>
        <end position="45"/>
    </location>
</feature>
<gene>
    <name evidence="4" type="ORF">GCM10010269_54680</name>
</gene>
<dbReference type="Proteomes" id="UP000606194">
    <property type="component" value="Unassembled WGS sequence"/>
</dbReference>
<evidence type="ECO:0000256" key="1">
    <source>
        <dbReference type="SAM" id="MobiDB-lite"/>
    </source>
</evidence>
<keyword evidence="5" id="KW-1185">Reference proteome</keyword>
<feature type="domain" description="DUF8175" evidence="3">
    <location>
        <begin position="97"/>
        <end position="254"/>
    </location>
</feature>
<organism evidence="4 5">
    <name type="scientific">Streptomyces humidus</name>
    <dbReference type="NCBI Taxonomy" id="52259"/>
    <lineage>
        <taxon>Bacteria</taxon>
        <taxon>Bacillati</taxon>
        <taxon>Actinomycetota</taxon>
        <taxon>Actinomycetes</taxon>
        <taxon>Kitasatosporales</taxon>
        <taxon>Streptomycetaceae</taxon>
        <taxon>Streptomyces</taxon>
    </lineage>
</organism>
<dbReference type="AlphaFoldDB" id="A0A918FZP6"/>
<dbReference type="InterPro" id="IPR058488">
    <property type="entry name" value="DUF8175"/>
</dbReference>
<feature type="compositionally biased region" description="Basic and acidic residues" evidence="1">
    <location>
        <begin position="27"/>
        <end position="39"/>
    </location>
</feature>
<dbReference type="Pfam" id="PF26526">
    <property type="entry name" value="DUF8175"/>
    <property type="match status" value="1"/>
</dbReference>
<sequence length="282" mass="29166">MTPGDEHDYGPPARTEEGRGYGGTRLRLPENDPYGDTRRGGRSSSRSLVTVVGVVVLLIAAIAFANRGGGDSGSTSTGGGKAAEPTATSTKATGTKPVQTKTGGIPSGFAHTQQGAESAAANFAAALGSTGMFHKDSRHDLVDTVYTAATAAKLKTAMDGAYSADFLAKMGLDADGNAPAGNTFVSRVVPIGTTAQSYRDSTAKVAVWYLGLIGMSGTTSTDPVTSSWKTWTFDLRWTGGDWKIVRDTQQDGPAPVPGDDPAATSDVISKAIQEYGGFTYAR</sequence>
<reference evidence="4" key="2">
    <citation type="submission" date="2020-09" db="EMBL/GenBank/DDBJ databases">
        <authorList>
            <person name="Sun Q."/>
            <person name="Ohkuma M."/>
        </authorList>
    </citation>
    <scope>NUCLEOTIDE SEQUENCE</scope>
    <source>
        <strain evidence="4">JCM 4386</strain>
    </source>
</reference>